<reference evidence="1 2" key="1">
    <citation type="journal article" date="2012" name="J. Bacteriol.">
        <title>Draft Genome Sequence Determination for Cystic Fibrosis and Chronic Granulomatous Disease Burkholderia multivorans Isolates.</title>
        <authorList>
            <person name="Varga J.J."/>
            <person name="Losada L."/>
            <person name="Zelazny A.M."/>
            <person name="Brinkac L."/>
            <person name="Harkins D."/>
            <person name="Radune D."/>
            <person name="Hostetler J."/>
            <person name="Sampaio E.P."/>
            <person name="Ronning C.M."/>
            <person name="Nierman W.C."/>
            <person name="Greenberg D.E."/>
            <person name="Holland S.M."/>
            <person name="Goldberg J.B."/>
        </authorList>
    </citation>
    <scope>NUCLEOTIDE SEQUENCE [LARGE SCALE GENOMIC DNA]</scope>
    <source>
        <strain evidence="1 2">CGD2</strain>
    </source>
</reference>
<comment type="caution">
    <text evidence="1">The sequence shown here is derived from an EMBL/GenBank/DDBJ whole genome shotgun (WGS) entry which is preliminary data.</text>
</comment>
<accession>B9BNW6</accession>
<dbReference type="Proteomes" id="UP000004535">
    <property type="component" value="Unassembled WGS sequence"/>
</dbReference>
<organism evidence="1 2">
    <name type="scientific">Burkholderia multivorans CGD2</name>
    <dbReference type="NCBI Taxonomy" id="513052"/>
    <lineage>
        <taxon>Bacteria</taxon>
        <taxon>Pseudomonadati</taxon>
        <taxon>Pseudomonadota</taxon>
        <taxon>Betaproteobacteria</taxon>
        <taxon>Burkholderiales</taxon>
        <taxon>Burkholderiaceae</taxon>
        <taxon>Burkholderia</taxon>
        <taxon>Burkholderia cepacia complex</taxon>
    </lineage>
</organism>
<name>B9BNW6_9BURK</name>
<gene>
    <name evidence="1" type="ORF">BURMUCGD2_6386</name>
</gene>
<proteinExistence type="predicted"/>
<sequence length="63" mass="7132">MIIVPPDQRGDELIRLRIQCPHATSFALLERRVDPAFGGNQDLHAQLVLSGFVDEARKHNQLQ</sequence>
<evidence type="ECO:0000313" key="2">
    <source>
        <dbReference type="Proteomes" id="UP000004535"/>
    </source>
</evidence>
<dbReference type="EMBL" id="ACFC01000004">
    <property type="protein sequence ID" value="EEE07284.1"/>
    <property type="molecule type" value="Genomic_DNA"/>
</dbReference>
<protein>
    <submittedName>
        <fullName evidence="1">Uncharacterized protein</fullName>
    </submittedName>
</protein>
<dbReference type="AlphaFoldDB" id="B9BNW6"/>
<evidence type="ECO:0000313" key="1">
    <source>
        <dbReference type="EMBL" id="EEE07284.1"/>
    </source>
</evidence>